<sequence>MNQKVDSELLLRLKEGDINAYDAIFLKYFKLLCLNAYFFLKDEQEAKDLVQVFFMEIWEKKLYMKLEGEIRGYLYRSVQNRCLNKLRQLESVQQKSELYTVFNAGESVEEPLPETIFQSLDEALGQLPAQRREAIQIVYLHNKKYQEAADVMGISINSVKTHLKIGLKNLREYINKNKNRLT</sequence>
<name>A0ACC6L2C0_9SPHI</name>
<proteinExistence type="predicted"/>
<gene>
    <name evidence="1" type="ORF">J2X78_004140</name>
</gene>
<dbReference type="Proteomes" id="UP001246858">
    <property type="component" value="Unassembled WGS sequence"/>
</dbReference>
<reference evidence="1" key="1">
    <citation type="submission" date="2023-07" db="EMBL/GenBank/DDBJ databases">
        <title>Sorghum-associated microbial communities from plants grown in Nebraska, USA.</title>
        <authorList>
            <person name="Schachtman D."/>
        </authorList>
    </citation>
    <scope>NUCLEOTIDE SEQUENCE</scope>
    <source>
        <strain evidence="1">2697</strain>
    </source>
</reference>
<comment type="caution">
    <text evidence="1">The sequence shown here is derived from an EMBL/GenBank/DDBJ whole genome shotgun (WGS) entry which is preliminary data.</text>
</comment>
<organism evidence="1 2">
    <name type="scientific">Pedobacter africanus</name>
    <dbReference type="NCBI Taxonomy" id="151894"/>
    <lineage>
        <taxon>Bacteria</taxon>
        <taxon>Pseudomonadati</taxon>
        <taxon>Bacteroidota</taxon>
        <taxon>Sphingobacteriia</taxon>
        <taxon>Sphingobacteriales</taxon>
        <taxon>Sphingobacteriaceae</taxon>
        <taxon>Pedobacter</taxon>
    </lineage>
</organism>
<evidence type="ECO:0000313" key="2">
    <source>
        <dbReference type="Proteomes" id="UP001246858"/>
    </source>
</evidence>
<evidence type="ECO:0000313" key="1">
    <source>
        <dbReference type="EMBL" id="MDR6785555.1"/>
    </source>
</evidence>
<keyword evidence="2" id="KW-1185">Reference proteome</keyword>
<protein>
    <submittedName>
        <fullName evidence="1">RNA polymerase sigma-70 factor (ECF subfamily)</fullName>
    </submittedName>
</protein>
<dbReference type="EMBL" id="JAVDTF010000004">
    <property type="protein sequence ID" value="MDR6785555.1"/>
    <property type="molecule type" value="Genomic_DNA"/>
</dbReference>
<accession>A0ACC6L2C0</accession>